<organism evidence="2 3">
    <name type="scientific">Cupriavidus necator (strain ATCC 17699 / DSM 428 / KCTC 22496 / NCIMB 10442 / H16 / Stanier 337)</name>
    <name type="common">Ralstonia eutropha</name>
    <dbReference type="NCBI Taxonomy" id="381666"/>
    <lineage>
        <taxon>Bacteria</taxon>
        <taxon>Pseudomonadati</taxon>
        <taxon>Pseudomonadota</taxon>
        <taxon>Betaproteobacteria</taxon>
        <taxon>Burkholderiales</taxon>
        <taxon>Burkholderiaceae</taxon>
        <taxon>Cupriavidus</taxon>
    </lineage>
</organism>
<keyword evidence="3" id="KW-1185">Reference proteome</keyword>
<accession>Q0KB78</accession>
<dbReference type="Proteomes" id="UP000008210">
    <property type="component" value="Chromosome 1"/>
</dbReference>
<gene>
    <name evidence="2" type="ordered locus">H16_A1611</name>
</gene>
<evidence type="ECO:0000313" key="3">
    <source>
        <dbReference type="Proteomes" id="UP000008210"/>
    </source>
</evidence>
<sequence>MRGIADMPAINLGEIAPIGPISGSMLADRMEQISPGKALMLACNDPLAIIEDLSILTNPKMHPKANNAVIWDQSTDFLLDRLESNIRASAEAQHTKEAEAAAAEAERMKTTPDGFPAYELMSVLFNGKATAERWKREDAEREATRLARKKAAGDAAWAPYEAVLDKSKRHQHRRANLCRTNSRWHSGLASPGRTLRGEREDRDPGRPGHAQMGHALPFQQASEWRTLHHHGEGMGRVSST</sequence>
<dbReference type="STRING" id="381666.H16_A1611"/>
<name>Q0KB78_CUPNH</name>
<evidence type="ECO:0000313" key="2">
    <source>
        <dbReference type="EMBL" id="CAJ92743.1"/>
    </source>
</evidence>
<proteinExistence type="predicted"/>
<dbReference type="AlphaFoldDB" id="Q0KB78"/>
<reference evidence="2 3" key="1">
    <citation type="journal article" date="2006" name="Nat. Biotechnol.">
        <title>Genome sequence of the bioplastic-producing 'Knallgas' bacterium Ralstonia eutropha H16.</title>
        <authorList>
            <person name="Pohlmann A."/>
            <person name="Fricke W.F."/>
            <person name="Reinecke F."/>
            <person name="Kusian B."/>
            <person name="Liesegang H."/>
            <person name="Cramm R."/>
            <person name="Eitinger T."/>
            <person name="Ewering C."/>
            <person name="Potter M."/>
            <person name="Schwartz E."/>
            <person name="Strittmatter A."/>
            <person name="Voss I."/>
            <person name="Gottschalk G."/>
            <person name="Steinbuechel A."/>
            <person name="Friedrich B."/>
            <person name="Bowien B."/>
        </authorList>
    </citation>
    <scope>NUCLEOTIDE SEQUENCE [LARGE SCALE GENOMIC DNA]</scope>
    <source>
        <strain evidence="3">ATCC 17699 / DSM 428 / KCTC 22496 / NCIMB 10442 / H16 / Stanier 337</strain>
    </source>
</reference>
<feature type="compositionally biased region" description="Basic and acidic residues" evidence="1">
    <location>
        <begin position="195"/>
        <end position="206"/>
    </location>
</feature>
<dbReference type="KEGG" id="reh:H16_A1611"/>
<feature type="region of interest" description="Disordered" evidence="1">
    <location>
        <begin position="183"/>
        <end position="212"/>
    </location>
</feature>
<dbReference type="HOGENOM" id="CLU_1154925_0_0_4"/>
<evidence type="ECO:0000256" key="1">
    <source>
        <dbReference type="SAM" id="MobiDB-lite"/>
    </source>
</evidence>
<dbReference type="RefSeq" id="WP_011615186.1">
    <property type="nucleotide sequence ID" value="NC_008313.1"/>
</dbReference>
<dbReference type="EMBL" id="AM260479">
    <property type="protein sequence ID" value="CAJ92743.1"/>
    <property type="molecule type" value="Genomic_DNA"/>
</dbReference>
<protein>
    <submittedName>
        <fullName evidence="2">Hypothetical membrane spanning protein</fullName>
    </submittedName>
</protein>